<dbReference type="InterPro" id="IPR016181">
    <property type="entry name" value="Acyl_CoA_acyltransferase"/>
</dbReference>
<dbReference type="GO" id="GO:0008080">
    <property type="term" value="F:N-acetyltransferase activity"/>
    <property type="evidence" value="ECO:0007669"/>
    <property type="project" value="TreeGrafter"/>
</dbReference>
<protein>
    <recommendedName>
        <fullName evidence="1">N-acetyltransferase domain-containing protein</fullName>
    </recommendedName>
</protein>
<dbReference type="AlphaFoldDB" id="U5EQN1"/>
<dbReference type="CDD" id="cd04301">
    <property type="entry name" value="NAT_SF"/>
    <property type="match status" value="1"/>
</dbReference>
<name>U5EQN1_9DIPT</name>
<dbReference type="InterPro" id="IPR000182">
    <property type="entry name" value="GNAT_dom"/>
</dbReference>
<feature type="non-terminal residue" evidence="2">
    <location>
        <position position="1"/>
    </location>
</feature>
<evidence type="ECO:0000259" key="1">
    <source>
        <dbReference type="Pfam" id="PF00583"/>
    </source>
</evidence>
<reference evidence="2" key="1">
    <citation type="journal article" date="2014" name="Insect Biochem. Mol. Biol.">
        <title>An insight into the sialome of the frog biting fly, Corethrella appendiculata.</title>
        <authorList>
            <person name="Ribeiro J.M.C."/>
            <person name="Chagas A.C."/>
            <person name="Pham V.M."/>
            <person name="Lounibos L.P."/>
            <person name="Calvo E."/>
        </authorList>
    </citation>
    <scope>NUCLEOTIDE SEQUENCE</scope>
    <source>
        <tissue evidence="2">Salivary glands</tissue>
    </source>
</reference>
<dbReference type="SUPFAM" id="SSF55729">
    <property type="entry name" value="Acyl-CoA N-acyltransferases (Nat)"/>
    <property type="match status" value="1"/>
</dbReference>
<accession>U5EQN1</accession>
<proteinExistence type="evidence at transcript level"/>
<dbReference type="Pfam" id="PF00583">
    <property type="entry name" value="Acetyltransf_1"/>
    <property type="match status" value="1"/>
</dbReference>
<dbReference type="PANTHER" id="PTHR20905">
    <property type="entry name" value="N-ACETYLTRANSFERASE-RELATED"/>
    <property type="match status" value="1"/>
</dbReference>
<dbReference type="PANTHER" id="PTHR20905:SF28">
    <property type="entry name" value="GH28833P-RELATED"/>
    <property type="match status" value="1"/>
</dbReference>
<organism evidence="2">
    <name type="scientific">Corethrella appendiculata</name>
    <dbReference type="NCBI Taxonomy" id="1370023"/>
    <lineage>
        <taxon>Eukaryota</taxon>
        <taxon>Metazoa</taxon>
        <taxon>Ecdysozoa</taxon>
        <taxon>Arthropoda</taxon>
        <taxon>Hexapoda</taxon>
        <taxon>Insecta</taxon>
        <taxon>Pterygota</taxon>
        <taxon>Neoptera</taxon>
        <taxon>Endopterygota</taxon>
        <taxon>Diptera</taxon>
        <taxon>Nematocera</taxon>
        <taxon>Culicoidea</taxon>
        <taxon>Chaoboridae</taxon>
        <taxon>Corethrella</taxon>
    </lineage>
</organism>
<dbReference type="EMBL" id="GANO01004189">
    <property type="protein sequence ID" value="JAB55682.1"/>
    <property type="molecule type" value="mRNA"/>
</dbReference>
<sequence length="250" mass="28352">TKTNANSWGSCSNGEIEIILYEHKYESQALNVLRKSFFVNESVCIATKLNECEQAKRDLEELCLDVAKGGVSFLARDITNDLIVGISFNVLQSPGPVGQTSYFEQFRDLICKSESSKSLMSYMIAMDAELDLFDHFQVNCILEIMFLSVLPEYEKRGIGTKLCEVSIELAKSLKYGNHLDLLPEDFKKKNKRPKLVSALLTSTYSQKVGRNMKFLELVEIPYTKFKFDGKTFAERIGEKHPTSILVAKQF</sequence>
<evidence type="ECO:0000313" key="2">
    <source>
        <dbReference type="EMBL" id="JAB55682.1"/>
    </source>
</evidence>
<dbReference type="Gene3D" id="3.40.630.30">
    <property type="match status" value="1"/>
</dbReference>
<feature type="domain" description="N-acetyltransferase" evidence="1">
    <location>
        <begin position="142"/>
        <end position="179"/>
    </location>
</feature>